<comment type="caution">
    <text evidence="3">The sequence shown here is derived from an EMBL/GenBank/DDBJ whole genome shotgun (WGS) entry which is preliminary data.</text>
</comment>
<dbReference type="PROSITE" id="PS00615">
    <property type="entry name" value="C_TYPE_LECTIN_1"/>
    <property type="match status" value="1"/>
</dbReference>
<proteinExistence type="predicted"/>
<keyword evidence="4" id="KW-1185">Reference proteome</keyword>
<evidence type="ECO:0000313" key="3">
    <source>
        <dbReference type="EMBL" id="OWF37288.1"/>
    </source>
</evidence>
<reference evidence="3 4" key="1">
    <citation type="journal article" date="2017" name="Nat. Ecol. Evol.">
        <title>Scallop genome provides insights into evolution of bilaterian karyotype and development.</title>
        <authorList>
            <person name="Wang S."/>
            <person name="Zhang J."/>
            <person name="Jiao W."/>
            <person name="Li J."/>
            <person name="Xun X."/>
            <person name="Sun Y."/>
            <person name="Guo X."/>
            <person name="Huan P."/>
            <person name="Dong B."/>
            <person name="Zhang L."/>
            <person name="Hu X."/>
            <person name="Sun X."/>
            <person name="Wang J."/>
            <person name="Zhao C."/>
            <person name="Wang Y."/>
            <person name="Wang D."/>
            <person name="Huang X."/>
            <person name="Wang R."/>
            <person name="Lv J."/>
            <person name="Li Y."/>
            <person name="Zhang Z."/>
            <person name="Liu B."/>
            <person name="Lu W."/>
            <person name="Hui Y."/>
            <person name="Liang J."/>
            <person name="Zhou Z."/>
            <person name="Hou R."/>
            <person name="Li X."/>
            <person name="Liu Y."/>
            <person name="Li H."/>
            <person name="Ning X."/>
            <person name="Lin Y."/>
            <person name="Zhao L."/>
            <person name="Xing Q."/>
            <person name="Dou J."/>
            <person name="Li Y."/>
            <person name="Mao J."/>
            <person name="Guo H."/>
            <person name="Dou H."/>
            <person name="Li T."/>
            <person name="Mu C."/>
            <person name="Jiang W."/>
            <person name="Fu Q."/>
            <person name="Fu X."/>
            <person name="Miao Y."/>
            <person name="Liu J."/>
            <person name="Yu Q."/>
            <person name="Li R."/>
            <person name="Liao H."/>
            <person name="Li X."/>
            <person name="Kong Y."/>
            <person name="Jiang Z."/>
            <person name="Chourrout D."/>
            <person name="Li R."/>
            <person name="Bao Z."/>
        </authorList>
    </citation>
    <scope>NUCLEOTIDE SEQUENCE [LARGE SCALE GENOMIC DNA]</scope>
    <source>
        <strain evidence="3 4">PY_sf001</strain>
    </source>
</reference>
<dbReference type="Pfam" id="PF00059">
    <property type="entry name" value="Lectin_C"/>
    <property type="match status" value="1"/>
</dbReference>
<accession>A0A210PLB2</accession>
<dbReference type="SUPFAM" id="SSF56436">
    <property type="entry name" value="C-type lectin-like"/>
    <property type="match status" value="1"/>
</dbReference>
<evidence type="ECO:0000259" key="2">
    <source>
        <dbReference type="PROSITE" id="PS50041"/>
    </source>
</evidence>
<dbReference type="InterPro" id="IPR001304">
    <property type="entry name" value="C-type_lectin-like"/>
</dbReference>
<sequence length="80" mass="8930">MAAGQSGYYISASDEKTEGSFVWTDTGTPYSVNYTSWHAGQPNNVGSNQDCVLMEYPAADYEWGDVDCQTQHPYICEINY</sequence>
<dbReference type="PANTHER" id="PTHR22803">
    <property type="entry name" value="MANNOSE, PHOSPHOLIPASE, LECTIN RECEPTOR RELATED"/>
    <property type="match status" value="1"/>
</dbReference>
<dbReference type="PROSITE" id="PS50041">
    <property type="entry name" value="C_TYPE_LECTIN_2"/>
    <property type="match status" value="1"/>
</dbReference>
<keyword evidence="1" id="KW-1015">Disulfide bond</keyword>
<dbReference type="OrthoDB" id="441660at2759"/>
<feature type="domain" description="C-type lectin" evidence="2">
    <location>
        <begin position="1"/>
        <end position="77"/>
    </location>
</feature>
<dbReference type="InterPro" id="IPR018378">
    <property type="entry name" value="C-type_lectin_CS"/>
</dbReference>
<evidence type="ECO:0000313" key="4">
    <source>
        <dbReference type="Proteomes" id="UP000242188"/>
    </source>
</evidence>
<dbReference type="InterPro" id="IPR016186">
    <property type="entry name" value="C-type_lectin-like/link_sf"/>
</dbReference>
<dbReference type="EMBL" id="NEDP02005592">
    <property type="protein sequence ID" value="OWF37288.1"/>
    <property type="molecule type" value="Genomic_DNA"/>
</dbReference>
<dbReference type="InterPro" id="IPR050111">
    <property type="entry name" value="C-type_lectin/snaclec_domain"/>
</dbReference>
<evidence type="ECO:0000256" key="1">
    <source>
        <dbReference type="ARBA" id="ARBA00023157"/>
    </source>
</evidence>
<gene>
    <name evidence="3" type="ORF">KP79_PYT12689</name>
</gene>
<name>A0A210PLB2_MIZYE</name>
<dbReference type="AlphaFoldDB" id="A0A210PLB2"/>
<organism evidence="3 4">
    <name type="scientific">Mizuhopecten yessoensis</name>
    <name type="common">Japanese scallop</name>
    <name type="synonym">Patinopecten yessoensis</name>
    <dbReference type="NCBI Taxonomy" id="6573"/>
    <lineage>
        <taxon>Eukaryota</taxon>
        <taxon>Metazoa</taxon>
        <taxon>Spiralia</taxon>
        <taxon>Lophotrochozoa</taxon>
        <taxon>Mollusca</taxon>
        <taxon>Bivalvia</taxon>
        <taxon>Autobranchia</taxon>
        <taxon>Pteriomorphia</taxon>
        <taxon>Pectinida</taxon>
        <taxon>Pectinoidea</taxon>
        <taxon>Pectinidae</taxon>
        <taxon>Mizuhopecten</taxon>
    </lineage>
</organism>
<protein>
    <submittedName>
        <fullName evidence="3">Mannose-binding protein C</fullName>
    </submittedName>
</protein>
<dbReference type="Gene3D" id="3.10.100.10">
    <property type="entry name" value="Mannose-Binding Protein A, subunit A"/>
    <property type="match status" value="1"/>
</dbReference>
<dbReference type="InterPro" id="IPR016187">
    <property type="entry name" value="CTDL_fold"/>
</dbReference>
<dbReference type="Proteomes" id="UP000242188">
    <property type="component" value="Unassembled WGS sequence"/>
</dbReference>